<dbReference type="EMBL" id="LT607412">
    <property type="protein sequence ID" value="SCF13837.1"/>
    <property type="molecule type" value="Genomic_DNA"/>
</dbReference>
<evidence type="ECO:0000313" key="1">
    <source>
        <dbReference type="EMBL" id="SCF13837.1"/>
    </source>
</evidence>
<organism evidence="1 2">
    <name type="scientific">Micromonospora coriariae</name>
    <dbReference type="NCBI Taxonomy" id="285665"/>
    <lineage>
        <taxon>Bacteria</taxon>
        <taxon>Bacillati</taxon>
        <taxon>Actinomycetota</taxon>
        <taxon>Actinomycetes</taxon>
        <taxon>Micromonosporales</taxon>
        <taxon>Micromonosporaceae</taxon>
        <taxon>Micromonospora</taxon>
    </lineage>
</organism>
<evidence type="ECO:0000313" key="2">
    <source>
        <dbReference type="Proteomes" id="UP000198243"/>
    </source>
</evidence>
<accession>A0A1C4XZD2</accession>
<dbReference type="AlphaFoldDB" id="A0A1C4XZD2"/>
<proteinExistence type="predicted"/>
<sequence>MDETPLLIVDGANVVGSRPNGWWRDRAAAAALLRDSLAPVASSGLPARLAAPVEVVLVVEGAARDVPGIDAVRVVSAAGSGDDTVVDLVEAAPLRRRLVITADRELRDRVAALGAEVYGPRWLRDTPADT</sequence>
<gene>
    <name evidence="1" type="ORF">GA0070607_6008</name>
</gene>
<reference evidence="2" key="1">
    <citation type="submission" date="2016-06" db="EMBL/GenBank/DDBJ databases">
        <authorList>
            <person name="Varghese N."/>
            <person name="Submissions Spin"/>
        </authorList>
    </citation>
    <scope>NUCLEOTIDE SEQUENCE [LARGE SCALE GENOMIC DNA]</scope>
    <source>
        <strain evidence="2">DSM 44875</strain>
    </source>
</reference>
<dbReference type="OrthoDB" id="3404294at2"/>
<keyword evidence="2" id="KW-1185">Reference proteome</keyword>
<dbReference type="RefSeq" id="WP_089021154.1">
    <property type="nucleotide sequence ID" value="NZ_LT607412.1"/>
</dbReference>
<evidence type="ECO:0008006" key="3">
    <source>
        <dbReference type="Google" id="ProtNLM"/>
    </source>
</evidence>
<name>A0A1C4XZD2_9ACTN</name>
<protein>
    <recommendedName>
        <fullName evidence="3">YacP-like NYN domain-containing protein</fullName>
    </recommendedName>
</protein>
<dbReference type="Proteomes" id="UP000198243">
    <property type="component" value="Chromosome I"/>
</dbReference>